<evidence type="ECO:0000313" key="2">
    <source>
        <dbReference type="EMBL" id="ARF11800.1"/>
    </source>
</evidence>
<reference evidence="2" key="1">
    <citation type="journal article" date="2017" name="Science">
        <title>Giant viruses with an expanded complement of translation system components.</title>
        <authorList>
            <person name="Schulz F."/>
            <person name="Yutin N."/>
            <person name="Ivanova N.N."/>
            <person name="Ortega D.R."/>
            <person name="Lee T.K."/>
            <person name="Vierheilig J."/>
            <person name="Daims H."/>
            <person name="Horn M."/>
            <person name="Wagner M."/>
            <person name="Jensen G.J."/>
            <person name="Kyrpides N.C."/>
            <person name="Koonin E.V."/>
            <person name="Woyke T."/>
        </authorList>
    </citation>
    <scope>NUCLEOTIDE SEQUENCE</scope>
    <source>
        <strain evidence="2">KNV1</strain>
    </source>
</reference>
<protein>
    <recommendedName>
        <fullName evidence="1">Bacteriophage T5 Orf172 DNA-binding domain-containing protein</fullName>
    </recommendedName>
</protein>
<evidence type="ECO:0000259" key="1">
    <source>
        <dbReference type="SMART" id="SM00974"/>
    </source>
</evidence>
<sequence>MSKTTKNDKSGFLYIIRVHKQKEKLKYKYKIGRSIDVNNRVNTLQTANAEQLIVIRKYTCMNVVKLEKVVHDRFKECKIRGEWFLFSDNDLERCMKFAKRENRKINIECNDDLNIFKYYVETLNCETKCDLCLFKATNNSDFIEHFKSKQHQDITKQTVTPIYITLRLERLQELTNILQLKPEFDILLEYKNNKVN</sequence>
<dbReference type="SMART" id="SM00974">
    <property type="entry name" value="T5orf172"/>
    <property type="match status" value="1"/>
</dbReference>
<name>A0A1V0SJA0_9VIRU</name>
<organism evidence="2">
    <name type="scientific">Klosneuvirus KNV1</name>
    <dbReference type="NCBI Taxonomy" id="1977640"/>
    <lineage>
        <taxon>Viruses</taxon>
        <taxon>Varidnaviria</taxon>
        <taxon>Bamfordvirae</taxon>
        <taxon>Nucleocytoviricota</taxon>
        <taxon>Megaviricetes</taxon>
        <taxon>Imitervirales</taxon>
        <taxon>Mimiviridae</taxon>
        <taxon>Klosneuvirinae</taxon>
        <taxon>Klosneuvirus</taxon>
    </lineage>
</organism>
<feature type="domain" description="Bacteriophage T5 Orf172 DNA-binding" evidence="1">
    <location>
        <begin position="23"/>
        <end position="98"/>
    </location>
</feature>
<gene>
    <name evidence="2" type="ORF">Klosneuvirus_2_236</name>
</gene>
<dbReference type="Pfam" id="PF13455">
    <property type="entry name" value="MUG113"/>
    <property type="match status" value="1"/>
</dbReference>
<dbReference type="EMBL" id="KY684109">
    <property type="protein sequence ID" value="ARF11800.1"/>
    <property type="molecule type" value="Genomic_DNA"/>
</dbReference>
<accession>A0A1V0SJA0</accession>
<proteinExistence type="predicted"/>
<dbReference type="InterPro" id="IPR018306">
    <property type="entry name" value="Phage_T5_Orf172_DNA-bd"/>
</dbReference>